<protein>
    <recommendedName>
        <fullName evidence="4">Porin domain-containing protein</fullName>
    </recommendedName>
</protein>
<feature type="non-terminal residue" evidence="5">
    <location>
        <position position="1"/>
    </location>
</feature>
<evidence type="ECO:0000256" key="3">
    <source>
        <dbReference type="ARBA" id="ARBA00022787"/>
    </source>
</evidence>
<dbReference type="Gene3D" id="2.40.160.10">
    <property type="entry name" value="Porin"/>
    <property type="match status" value="1"/>
</dbReference>
<keyword evidence="2" id="KW-0812">Transmembrane</keyword>
<dbReference type="GO" id="GO:0005741">
    <property type="term" value="C:mitochondrial outer membrane"/>
    <property type="evidence" value="ECO:0007669"/>
    <property type="project" value="UniProtKB-SubCell"/>
</dbReference>
<reference evidence="5" key="1">
    <citation type="submission" date="2007-07" db="EMBL/GenBank/DDBJ databases">
        <title>PCAP assembly of the Caenorhabditis remanei genome.</title>
        <authorList>
            <consortium name="The Caenorhabditis remanei Sequencing Consortium"/>
            <person name="Wilson R.K."/>
        </authorList>
    </citation>
    <scope>NUCLEOTIDE SEQUENCE [LARGE SCALE GENOMIC DNA]</scope>
    <source>
        <strain evidence="5">PB4641</strain>
    </source>
</reference>
<keyword evidence="3" id="KW-1000">Mitochondrion outer membrane</keyword>
<dbReference type="EMBL" id="DS271824">
    <property type="protein sequence ID" value="EFP04929.1"/>
    <property type="molecule type" value="Genomic_DNA"/>
</dbReference>
<dbReference type="GO" id="GO:0015288">
    <property type="term" value="F:porin activity"/>
    <property type="evidence" value="ECO:0007669"/>
    <property type="project" value="InterPro"/>
</dbReference>
<dbReference type="Proteomes" id="UP000008281">
    <property type="component" value="Unassembled WGS sequence"/>
</dbReference>
<dbReference type="SUPFAM" id="SSF56935">
    <property type="entry name" value="Porins"/>
    <property type="match status" value="1"/>
</dbReference>
<evidence type="ECO:0000256" key="1">
    <source>
        <dbReference type="ARBA" id="ARBA00004294"/>
    </source>
</evidence>
<keyword evidence="2" id="KW-1134">Transmembrane beta strand</keyword>
<evidence type="ECO:0000313" key="5">
    <source>
        <dbReference type="EMBL" id="EFP04929.1"/>
    </source>
</evidence>
<evidence type="ECO:0000259" key="4">
    <source>
        <dbReference type="Pfam" id="PF13609"/>
    </source>
</evidence>
<dbReference type="InterPro" id="IPR023614">
    <property type="entry name" value="Porin_dom_sf"/>
</dbReference>
<organism evidence="6">
    <name type="scientific">Caenorhabditis remanei</name>
    <name type="common">Caenorhabditis vulgaris</name>
    <dbReference type="NCBI Taxonomy" id="31234"/>
    <lineage>
        <taxon>Eukaryota</taxon>
        <taxon>Metazoa</taxon>
        <taxon>Ecdysozoa</taxon>
        <taxon>Nematoda</taxon>
        <taxon>Chromadorea</taxon>
        <taxon>Rhabditida</taxon>
        <taxon>Rhabditina</taxon>
        <taxon>Rhabditomorpha</taxon>
        <taxon>Rhabditoidea</taxon>
        <taxon>Rhabditidae</taxon>
        <taxon>Peloderinae</taxon>
        <taxon>Caenorhabditis</taxon>
    </lineage>
</organism>
<dbReference type="HOGENOM" id="CLU_1551440_0_0_1"/>
<sequence length="173" mass="18645">YDNKDYGFAAAVAGNFGVASKYNAYNSELGSNTIYSDAIRVTGSVDLKPAGLDGLVFGALWQTAKPSDDTVATTSGTTVTSFKGLKENAYGITAAYAIPSTPIKLKAEYISATTELDGRDDRKQDLYGIGADYNINKQARFYGVVGQQKRDWSTTSTPEKKKTVIGLGMEYNF</sequence>
<accession>E3NWT3</accession>
<keyword evidence="6" id="KW-1185">Reference proteome</keyword>
<proteinExistence type="predicted"/>
<feature type="domain" description="Porin" evidence="4">
    <location>
        <begin position="2"/>
        <end position="151"/>
    </location>
</feature>
<dbReference type="InParanoid" id="E3NWT3"/>
<keyword evidence="2" id="KW-0472">Membrane</keyword>
<evidence type="ECO:0000313" key="6">
    <source>
        <dbReference type="Proteomes" id="UP000008281"/>
    </source>
</evidence>
<dbReference type="InterPro" id="IPR033900">
    <property type="entry name" value="Gram_neg_porin_domain"/>
</dbReference>
<comment type="subcellular location">
    <subcellularLocation>
        <location evidence="1">Mitochondrion outer membrane</location>
    </subcellularLocation>
</comment>
<name>E3NWT3_CAERE</name>
<dbReference type="Pfam" id="PF13609">
    <property type="entry name" value="Porin_4"/>
    <property type="match status" value="1"/>
</dbReference>
<gene>
    <name evidence="5" type="ORF">CRE_22282</name>
</gene>
<evidence type="ECO:0000256" key="2">
    <source>
        <dbReference type="ARBA" id="ARBA00022452"/>
    </source>
</evidence>
<keyword evidence="3" id="KW-0496">Mitochondrion</keyword>
<dbReference type="AlphaFoldDB" id="E3NWT3"/>